<dbReference type="AlphaFoldDB" id="A0AA41XBP6"/>
<evidence type="ECO:0000256" key="1">
    <source>
        <dbReference type="SAM" id="Coils"/>
    </source>
</evidence>
<organism evidence="2 3">
    <name type="scientific">Ectobacillus ponti</name>
    <dbReference type="NCBI Taxonomy" id="2961894"/>
    <lineage>
        <taxon>Bacteria</taxon>
        <taxon>Bacillati</taxon>
        <taxon>Bacillota</taxon>
        <taxon>Bacilli</taxon>
        <taxon>Bacillales</taxon>
        <taxon>Bacillaceae</taxon>
        <taxon>Ectobacillus</taxon>
    </lineage>
</organism>
<accession>A0AA41XBP6</accession>
<gene>
    <name evidence="2" type="ORF">NK662_15970</name>
</gene>
<keyword evidence="1" id="KW-0175">Coiled coil</keyword>
<dbReference type="RefSeq" id="WP_254759940.1">
    <property type="nucleotide sequence ID" value="NZ_JANCLT010000009.1"/>
</dbReference>
<protein>
    <submittedName>
        <fullName evidence="2">Uncharacterized protein</fullName>
    </submittedName>
</protein>
<evidence type="ECO:0000313" key="2">
    <source>
        <dbReference type="EMBL" id="MCP8970020.1"/>
    </source>
</evidence>
<evidence type="ECO:0000313" key="3">
    <source>
        <dbReference type="Proteomes" id="UP001156102"/>
    </source>
</evidence>
<name>A0AA41XBP6_9BACI</name>
<keyword evidence="3" id="KW-1185">Reference proteome</keyword>
<comment type="caution">
    <text evidence="2">The sequence shown here is derived from an EMBL/GenBank/DDBJ whole genome shotgun (WGS) entry which is preliminary data.</text>
</comment>
<sequence>MSLFMNHEHHPTLYKNEHAATSNQKLARINSLTKLKSDQEAAAQLVLAALSALQETQTTNHASLQHEMHGIREGQQLSTAAITQQLQHLQEKNATLQHALEQERAATNALLEEIGALRQNSESMAEQLEQERAATKTMAEDIHALKSDITEQLAKHETANEKLSAQLSEQLTMHEKTAQFQETVLQRLDQQEALTEKMSRQLQHIRSILFERTNYLAAKIEDGYKLTSAYVYKLMTGSDKPLTFSILNRGKEKQSDTE</sequence>
<proteinExistence type="predicted"/>
<feature type="coiled-coil region" evidence="1">
    <location>
        <begin position="86"/>
        <end position="166"/>
    </location>
</feature>
<dbReference type="Proteomes" id="UP001156102">
    <property type="component" value="Unassembled WGS sequence"/>
</dbReference>
<dbReference type="EMBL" id="JANCLT010000009">
    <property type="protein sequence ID" value="MCP8970020.1"/>
    <property type="molecule type" value="Genomic_DNA"/>
</dbReference>
<reference evidence="2" key="1">
    <citation type="submission" date="2022-07" db="EMBL/GenBank/DDBJ databases">
        <authorList>
            <person name="Li W.-J."/>
            <person name="Deng Q.-Q."/>
        </authorList>
    </citation>
    <scope>NUCLEOTIDE SEQUENCE</scope>
    <source>
        <strain evidence="2">SYSU M60031</strain>
    </source>
</reference>